<gene>
    <name evidence="1" type="ORF">Pint_19919</name>
</gene>
<accession>A0ACC0X9K0</accession>
<protein>
    <submittedName>
        <fullName evidence="1">Uncharacterized protein</fullName>
    </submittedName>
</protein>
<sequence>MGSQIPMISDRTRVSWTAAMEHYFIDLMLDQLHRGNRLGHTFNKQAWTDMMTLLNAKFGTRYDRDTLKSHYSILWKQYNDVKNLLEQNGFYWDDTRKMVIADEHVWDAYIKANPDVQAFRNRALTYFDNLCYIYGYTQADGRYSLSSHDIDLDDDVQVVHTGVEIGSIAPESCEPAKKAEWTLAMDQYFIDLMLDQVRKGSTRKHGFSKQAWKDMLILFNAKFCSQYHKRFLRHRYKKLFKHYADLRTLLNQKGFSWDEKRQMIVADDSLWDKYVKAYPHACSYRNRMLLNYQDLELIYAYGTKNGPSVHICQDKNLKDYVFQVKTGEEKEGYSSAGSDGFGALWTPTMDCYLLDLLLDQALRGNKIGLSFISEAWMEMVTVFNHKFKSHYDIDVLKKRHKHLRRQYNDIKILLEQNGFFWDDMQEMLIAEDYVWDSYVEAHPDAQLYRNKSVPSYHKLCVIYGQESSNGRSGHLANSVDIRSTDSDLMIGEDLQFYADRDCSRTDWTPLMDRHLIDLMLEQVQSGNRIGYTFKNEAWIDMAVSFVERFGLKYDKDLLKVHYKSLEKQYYAMKNLLEHRGFSWDERRQMVTAYGDVWDAYIKEHPDAKSYKTKPTPNYYDLCLIYGNSTSNGMANRFSQDLDCNGHGAKSNNGYCSRTDWTPPMDRFFIDLMLQQVRQGSLIDHKFSKQAWADMVAKFRAEFGSQYSKDVLKSRYINLRKRFSDMKNLLDQSGFSWNEMRQMIVANRDLWDAYVKVYPDAQPYRNRTLPNYNDLFLIYGNANTDTGENHFSQSMETDYAHYTPENGLGHYLISEINKKKVELMQSLGEEDDQYPDNSSSPRIHWTKTMDRCFIDLMLEQVHRGNKIGHRFSDQAWAWIVASFNEQFGFICDREVLEERYFSLMNECNSISDLLSPNCFMWDDIQQTMISDDDVWEAHIKEHPDAVTYEERNLSNYNDLHMIYGNKSSDRRLSSAGVKIENDDNIFRDLCTPAAEFDISEWKKKRKSASSSTRACPRKIKKHIKEIQETPDEMPNLVKTWAGNKEIIGECSSIKSVVDALQAVPGMDDETFLEACQLLEDEKKAKMFVQMDVNQRRKWLIRKLRR</sequence>
<dbReference type="EMBL" id="CM047748">
    <property type="protein sequence ID" value="KAJ0013637.1"/>
    <property type="molecule type" value="Genomic_DNA"/>
</dbReference>
<name>A0ACC0X9K0_9ROSI</name>
<comment type="caution">
    <text evidence="1">The sequence shown here is derived from an EMBL/GenBank/DDBJ whole genome shotgun (WGS) entry which is preliminary data.</text>
</comment>
<evidence type="ECO:0000313" key="1">
    <source>
        <dbReference type="EMBL" id="KAJ0013637.1"/>
    </source>
</evidence>
<evidence type="ECO:0000313" key="2">
    <source>
        <dbReference type="Proteomes" id="UP001163603"/>
    </source>
</evidence>
<proteinExistence type="predicted"/>
<keyword evidence="2" id="KW-1185">Reference proteome</keyword>
<dbReference type="Proteomes" id="UP001163603">
    <property type="component" value="Chromosome 13"/>
</dbReference>
<organism evidence="1 2">
    <name type="scientific">Pistacia integerrima</name>
    <dbReference type="NCBI Taxonomy" id="434235"/>
    <lineage>
        <taxon>Eukaryota</taxon>
        <taxon>Viridiplantae</taxon>
        <taxon>Streptophyta</taxon>
        <taxon>Embryophyta</taxon>
        <taxon>Tracheophyta</taxon>
        <taxon>Spermatophyta</taxon>
        <taxon>Magnoliopsida</taxon>
        <taxon>eudicotyledons</taxon>
        <taxon>Gunneridae</taxon>
        <taxon>Pentapetalae</taxon>
        <taxon>rosids</taxon>
        <taxon>malvids</taxon>
        <taxon>Sapindales</taxon>
        <taxon>Anacardiaceae</taxon>
        <taxon>Pistacia</taxon>
    </lineage>
</organism>
<reference evidence="2" key="1">
    <citation type="journal article" date="2023" name="G3 (Bethesda)">
        <title>Genome assembly and association tests identify interacting loci associated with vigor, precocity, and sex in interspecific pistachio rootstocks.</title>
        <authorList>
            <person name="Palmer W."/>
            <person name="Jacygrad E."/>
            <person name="Sagayaradj S."/>
            <person name="Cavanaugh K."/>
            <person name="Han R."/>
            <person name="Bertier L."/>
            <person name="Beede B."/>
            <person name="Kafkas S."/>
            <person name="Golino D."/>
            <person name="Preece J."/>
            <person name="Michelmore R."/>
        </authorList>
    </citation>
    <scope>NUCLEOTIDE SEQUENCE [LARGE SCALE GENOMIC DNA]</scope>
</reference>